<evidence type="ECO:0000256" key="3">
    <source>
        <dbReference type="ARBA" id="ARBA00022722"/>
    </source>
</evidence>
<feature type="domain" description="Reverse transcriptase RNase H-like" evidence="7">
    <location>
        <begin position="2"/>
        <end position="54"/>
    </location>
</feature>
<keyword evidence="3" id="KW-0540">Nuclease</keyword>
<keyword evidence="2" id="KW-0548">Nucleotidyltransferase</keyword>
<dbReference type="AlphaFoldDB" id="A0A9Q3H3D2"/>
<proteinExistence type="predicted"/>
<gene>
    <name evidence="8" type="ORF">O181_029506</name>
</gene>
<evidence type="ECO:0000313" key="9">
    <source>
        <dbReference type="Proteomes" id="UP000765509"/>
    </source>
</evidence>
<dbReference type="Pfam" id="PF17917">
    <property type="entry name" value="RT_RNaseH"/>
    <property type="match status" value="1"/>
</dbReference>
<evidence type="ECO:0000259" key="7">
    <source>
        <dbReference type="Pfam" id="PF17917"/>
    </source>
</evidence>
<organism evidence="8 9">
    <name type="scientific">Austropuccinia psidii MF-1</name>
    <dbReference type="NCBI Taxonomy" id="1389203"/>
    <lineage>
        <taxon>Eukaryota</taxon>
        <taxon>Fungi</taxon>
        <taxon>Dikarya</taxon>
        <taxon>Basidiomycota</taxon>
        <taxon>Pucciniomycotina</taxon>
        <taxon>Pucciniomycetes</taxon>
        <taxon>Pucciniales</taxon>
        <taxon>Sphaerophragmiaceae</taxon>
        <taxon>Austropuccinia</taxon>
    </lineage>
</organism>
<evidence type="ECO:0000256" key="4">
    <source>
        <dbReference type="ARBA" id="ARBA00022759"/>
    </source>
</evidence>
<evidence type="ECO:0000256" key="5">
    <source>
        <dbReference type="ARBA" id="ARBA00022801"/>
    </source>
</evidence>
<evidence type="ECO:0000256" key="6">
    <source>
        <dbReference type="ARBA" id="ARBA00022918"/>
    </source>
</evidence>
<protein>
    <recommendedName>
        <fullName evidence="7">Reverse transcriptase RNase H-like domain-containing protein</fullName>
    </recommendedName>
</protein>
<dbReference type="EMBL" id="AVOT02010260">
    <property type="protein sequence ID" value="MBW0489791.1"/>
    <property type="molecule type" value="Genomic_DNA"/>
</dbReference>
<dbReference type="InterPro" id="IPR041373">
    <property type="entry name" value="RT_RNaseH"/>
</dbReference>
<keyword evidence="5" id="KW-0378">Hydrolase</keyword>
<keyword evidence="6" id="KW-0695">RNA-directed DNA polymerase</keyword>
<reference evidence="8" key="1">
    <citation type="submission" date="2021-03" db="EMBL/GenBank/DDBJ databases">
        <title>Draft genome sequence of rust myrtle Austropuccinia psidii MF-1, a brazilian biotype.</title>
        <authorList>
            <person name="Quecine M.C."/>
            <person name="Pachon D.M.R."/>
            <person name="Bonatelli M.L."/>
            <person name="Correr F.H."/>
            <person name="Franceschini L.M."/>
            <person name="Leite T.F."/>
            <person name="Margarido G.R.A."/>
            <person name="Almeida C.A."/>
            <person name="Ferrarezi J.A."/>
            <person name="Labate C.A."/>
        </authorList>
    </citation>
    <scope>NUCLEOTIDE SEQUENCE</scope>
    <source>
        <strain evidence="8">MF-1</strain>
    </source>
</reference>
<name>A0A9Q3H3D2_9BASI</name>
<sequence>MECFFLVWGLEELDYHLDGSVLKVMNDCNSMKSLLNMKKSNRYMLRWQIGIQEYRGKTTIIHQAGNIYKNADGLSMWELANNTDNPGGPHIPIEGINITDIGTEFLRKSENLISRTRIAIY</sequence>
<keyword evidence="4" id="KW-0255">Endonuclease</keyword>
<dbReference type="GO" id="GO:0003964">
    <property type="term" value="F:RNA-directed DNA polymerase activity"/>
    <property type="evidence" value="ECO:0007669"/>
    <property type="project" value="UniProtKB-KW"/>
</dbReference>
<keyword evidence="1" id="KW-0808">Transferase</keyword>
<evidence type="ECO:0000256" key="2">
    <source>
        <dbReference type="ARBA" id="ARBA00022695"/>
    </source>
</evidence>
<dbReference type="Proteomes" id="UP000765509">
    <property type="component" value="Unassembled WGS sequence"/>
</dbReference>
<dbReference type="GO" id="GO:0004519">
    <property type="term" value="F:endonuclease activity"/>
    <property type="evidence" value="ECO:0007669"/>
    <property type="project" value="UniProtKB-KW"/>
</dbReference>
<accession>A0A9Q3H3D2</accession>
<comment type="caution">
    <text evidence="8">The sequence shown here is derived from an EMBL/GenBank/DDBJ whole genome shotgun (WGS) entry which is preliminary data.</text>
</comment>
<evidence type="ECO:0000313" key="8">
    <source>
        <dbReference type="EMBL" id="MBW0489791.1"/>
    </source>
</evidence>
<evidence type="ECO:0000256" key="1">
    <source>
        <dbReference type="ARBA" id="ARBA00022679"/>
    </source>
</evidence>
<keyword evidence="9" id="KW-1185">Reference proteome</keyword>
<dbReference type="GO" id="GO:0016787">
    <property type="term" value="F:hydrolase activity"/>
    <property type="evidence" value="ECO:0007669"/>
    <property type="project" value="UniProtKB-KW"/>
</dbReference>